<dbReference type="OrthoDB" id="21648at2759"/>
<accession>A2DCI7</accession>
<proteinExistence type="predicted"/>
<reference evidence="1" key="1">
    <citation type="submission" date="2006-10" db="EMBL/GenBank/DDBJ databases">
        <authorList>
            <person name="Amadeo P."/>
            <person name="Zhao Q."/>
            <person name="Wortman J."/>
            <person name="Fraser-Liggett C."/>
            <person name="Carlton J."/>
        </authorList>
    </citation>
    <scope>NUCLEOTIDE SEQUENCE</scope>
    <source>
        <strain evidence="1">G3</strain>
    </source>
</reference>
<protein>
    <recommendedName>
        <fullName evidence="3">NET domain-containing protein</fullName>
    </recommendedName>
</protein>
<dbReference type="AlphaFoldDB" id="A2DCI7"/>
<dbReference type="RefSeq" id="XP_001582910.1">
    <property type="nucleotide sequence ID" value="XM_001582860.1"/>
</dbReference>
<keyword evidence="2" id="KW-1185">Reference proteome</keyword>
<dbReference type="KEGG" id="tva:5467476"/>
<name>A2DCI7_TRIV3</name>
<evidence type="ECO:0000313" key="2">
    <source>
        <dbReference type="Proteomes" id="UP000001542"/>
    </source>
</evidence>
<organism evidence="1 2">
    <name type="scientific">Trichomonas vaginalis (strain ATCC PRA-98 / G3)</name>
    <dbReference type="NCBI Taxonomy" id="412133"/>
    <lineage>
        <taxon>Eukaryota</taxon>
        <taxon>Metamonada</taxon>
        <taxon>Parabasalia</taxon>
        <taxon>Trichomonadida</taxon>
        <taxon>Trichomonadidae</taxon>
        <taxon>Trichomonas</taxon>
    </lineage>
</organism>
<evidence type="ECO:0000313" key="1">
    <source>
        <dbReference type="EMBL" id="EAY21924.1"/>
    </source>
</evidence>
<dbReference type="InParanoid" id="A2DCI7"/>
<gene>
    <name evidence="1" type="ORF">TVAG_249840</name>
</gene>
<dbReference type="EMBL" id="DS113187">
    <property type="protein sequence ID" value="EAY21924.1"/>
    <property type="molecule type" value="Genomic_DNA"/>
</dbReference>
<dbReference type="Proteomes" id="UP000001542">
    <property type="component" value="Unassembled WGS sequence"/>
</dbReference>
<sequence length="215" mass="24631">MTDSWNAIKPVAQQIMETIIASPCNEIVHTSVMTPKGPLSFDSILENVKNGTYTSSKDWDKDCRTYIATMAETYKQQPLELVILKHVRITYVKLIQKCQACTTEGWIKRANQLRVKIDDLLRTVPDCLKKYSQLMPVPPIHNTQLQRSDIETIAKFDQKITNNLELMQLLRILNDDPAALEITGDTAKVDVQKLRNPTQLKLYLFLKDKIEGDKK</sequence>
<dbReference type="VEuPathDB" id="TrichDB:TVAGG3_0956590"/>
<reference evidence="1" key="2">
    <citation type="journal article" date="2007" name="Science">
        <title>Draft genome sequence of the sexually transmitted pathogen Trichomonas vaginalis.</title>
        <authorList>
            <person name="Carlton J.M."/>
            <person name="Hirt R.P."/>
            <person name="Silva J.C."/>
            <person name="Delcher A.L."/>
            <person name="Schatz M."/>
            <person name="Zhao Q."/>
            <person name="Wortman J.R."/>
            <person name="Bidwell S.L."/>
            <person name="Alsmark U.C.M."/>
            <person name="Besteiro S."/>
            <person name="Sicheritz-Ponten T."/>
            <person name="Noel C.J."/>
            <person name="Dacks J.B."/>
            <person name="Foster P.G."/>
            <person name="Simillion C."/>
            <person name="Van de Peer Y."/>
            <person name="Miranda-Saavedra D."/>
            <person name="Barton G.J."/>
            <person name="Westrop G.D."/>
            <person name="Mueller S."/>
            <person name="Dessi D."/>
            <person name="Fiori P.L."/>
            <person name="Ren Q."/>
            <person name="Paulsen I."/>
            <person name="Zhang H."/>
            <person name="Bastida-Corcuera F.D."/>
            <person name="Simoes-Barbosa A."/>
            <person name="Brown M.T."/>
            <person name="Hayes R.D."/>
            <person name="Mukherjee M."/>
            <person name="Okumura C.Y."/>
            <person name="Schneider R."/>
            <person name="Smith A.J."/>
            <person name="Vanacova S."/>
            <person name="Villalvazo M."/>
            <person name="Haas B.J."/>
            <person name="Pertea M."/>
            <person name="Feldblyum T.V."/>
            <person name="Utterback T.R."/>
            <person name="Shu C.L."/>
            <person name="Osoegawa K."/>
            <person name="de Jong P.J."/>
            <person name="Hrdy I."/>
            <person name="Horvathova L."/>
            <person name="Zubacova Z."/>
            <person name="Dolezal P."/>
            <person name="Malik S.B."/>
            <person name="Logsdon J.M. Jr."/>
            <person name="Henze K."/>
            <person name="Gupta A."/>
            <person name="Wang C.C."/>
            <person name="Dunne R.L."/>
            <person name="Upcroft J.A."/>
            <person name="Upcroft P."/>
            <person name="White O."/>
            <person name="Salzberg S.L."/>
            <person name="Tang P."/>
            <person name="Chiu C.-H."/>
            <person name="Lee Y.-S."/>
            <person name="Embley T.M."/>
            <person name="Coombs G.H."/>
            <person name="Mottram J.C."/>
            <person name="Tachezy J."/>
            <person name="Fraser-Liggett C.M."/>
            <person name="Johnson P.J."/>
        </authorList>
    </citation>
    <scope>NUCLEOTIDE SEQUENCE [LARGE SCALE GENOMIC DNA]</scope>
    <source>
        <strain evidence="1">G3</strain>
    </source>
</reference>
<dbReference type="VEuPathDB" id="TrichDB:TVAG_249840"/>
<evidence type="ECO:0008006" key="3">
    <source>
        <dbReference type="Google" id="ProtNLM"/>
    </source>
</evidence>
<dbReference type="SMR" id="A2DCI7"/>